<evidence type="ECO:0000313" key="1">
    <source>
        <dbReference type="EMBL" id="CAI9297600.1"/>
    </source>
</evidence>
<dbReference type="EMBL" id="OX465084">
    <property type="protein sequence ID" value="CAI9297600.1"/>
    <property type="molecule type" value="Genomic_DNA"/>
</dbReference>
<proteinExistence type="predicted"/>
<accession>A0AA35ZRL3</accession>
<keyword evidence="2" id="KW-1185">Reference proteome</keyword>
<organism evidence="1 2">
    <name type="scientific">Lactuca saligna</name>
    <name type="common">Willowleaf lettuce</name>
    <dbReference type="NCBI Taxonomy" id="75948"/>
    <lineage>
        <taxon>Eukaryota</taxon>
        <taxon>Viridiplantae</taxon>
        <taxon>Streptophyta</taxon>
        <taxon>Embryophyta</taxon>
        <taxon>Tracheophyta</taxon>
        <taxon>Spermatophyta</taxon>
        <taxon>Magnoliopsida</taxon>
        <taxon>eudicotyledons</taxon>
        <taxon>Gunneridae</taxon>
        <taxon>Pentapetalae</taxon>
        <taxon>asterids</taxon>
        <taxon>campanulids</taxon>
        <taxon>Asterales</taxon>
        <taxon>Asteraceae</taxon>
        <taxon>Cichorioideae</taxon>
        <taxon>Cichorieae</taxon>
        <taxon>Lactucinae</taxon>
        <taxon>Lactuca</taxon>
    </lineage>
</organism>
<sequence>MDPKVGLPVQTEDFLNIQFKGFRGRTHIFHDFTMGDLPFMNPYDWISLLYIAAKDVKKFVPIYEYLRRMIKCYILEMAKMDVEIMFVLKRKPTLTLVDQPQNIENLKGGLSNKKH</sequence>
<gene>
    <name evidence="1" type="ORF">LSALG_LOCUS36402</name>
</gene>
<dbReference type="Proteomes" id="UP001177003">
    <property type="component" value="Chromosome 8"/>
</dbReference>
<reference evidence="1" key="1">
    <citation type="submission" date="2023-04" db="EMBL/GenBank/DDBJ databases">
        <authorList>
            <person name="Vijverberg K."/>
            <person name="Xiong W."/>
            <person name="Schranz E."/>
        </authorList>
    </citation>
    <scope>NUCLEOTIDE SEQUENCE</scope>
</reference>
<dbReference type="AlphaFoldDB" id="A0AA35ZRL3"/>
<evidence type="ECO:0000313" key="2">
    <source>
        <dbReference type="Proteomes" id="UP001177003"/>
    </source>
</evidence>
<name>A0AA35ZRL3_LACSI</name>
<protein>
    <submittedName>
        <fullName evidence="1">Uncharacterized protein</fullName>
    </submittedName>
</protein>